<dbReference type="GO" id="GO:0008360">
    <property type="term" value="P:regulation of cell shape"/>
    <property type="evidence" value="ECO:0007669"/>
    <property type="project" value="UniProtKB-UniRule"/>
</dbReference>
<dbReference type="GO" id="GO:0004180">
    <property type="term" value="F:carboxypeptidase activity"/>
    <property type="evidence" value="ECO:0007669"/>
    <property type="project" value="UniProtKB-ARBA"/>
</dbReference>
<comment type="similarity">
    <text evidence="2">Belongs to the YkuD family.</text>
</comment>
<dbReference type="RefSeq" id="WP_120275296.1">
    <property type="nucleotide sequence ID" value="NZ_RAPN01000005.1"/>
</dbReference>
<accession>A0A419VUY2</accession>
<dbReference type="Pfam" id="PF03734">
    <property type="entry name" value="YkuD"/>
    <property type="match status" value="1"/>
</dbReference>
<gene>
    <name evidence="9" type="ORF">BC643_4290</name>
</gene>
<protein>
    <submittedName>
        <fullName evidence="9">Murein L,D-transpeptidase YcbB/YkuD</fullName>
    </submittedName>
</protein>
<dbReference type="SUPFAM" id="SSF141523">
    <property type="entry name" value="L,D-transpeptidase catalytic domain-like"/>
    <property type="match status" value="1"/>
</dbReference>
<dbReference type="GO" id="GO:0016740">
    <property type="term" value="F:transferase activity"/>
    <property type="evidence" value="ECO:0007669"/>
    <property type="project" value="UniProtKB-KW"/>
</dbReference>
<evidence type="ECO:0000256" key="7">
    <source>
        <dbReference type="PROSITE-ProRule" id="PRU01373"/>
    </source>
</evidence>
<dbReference type="PANTHER" id="PTHR41533:SF2">
    <property type="entry name" value="BLR7131 PROTEIN"/>
    <property type="match status" value="1"/>
</dbReference>
<keyword evidence="10" id="KW-1185">Reference proteome</keyword>
<keyword evidence="6 7" id="KW-0961">Cell wall biogenesis/degradation</keyword>
<dbReference type="AlphaFoldDB" id="A0A419VUY2"/>
<feature type="domain" description="L,D-TPase catalytic" evidence="8">
    <location>
        <begin position="329"/>
        <end position="502"/>
    </location>
</feature>
<reference evidence="9 10" key="1">
    <citation type="submission" date="2018-09" db="EMBL/GenBank/DDBJ databases">
        <title>Genomic Encyclopedia of Archaeal and Bacterial Type Strains, Phase II (KMG-II): from individual species to whole genera.</title>
        <authorList>
            <person name="Goeker M."/>
        </authorList>
    </citation>
    <scope>NUCLEOTIDE SEQUENCE [LARGE SCALE GENOMIC DNA]</scope>
    <source>
        <strain evidence="9 10">DSM 27148</strain>
    </source>
</reference>
<comment type="pathway">
    <text evidence="1 7">Cell wall biogenesis; peptidoglycan biosynthesis.</text>
</comment>
<keyword evidence="3" id="KW-0808">Transferase</keyword>
<evidence type="ECO:0000256" key="1">
    <source>
        <dbReference type="ARBA" id="ARBA00004752"/>
    </source>
</evidence>
<evidence type="ECO:0000259" key="8">
    <source>
        <dbReference type="PROSITE" id="PS52029"/>
    </source>
</evidence>
<name>A0A419VUY2_9BACT</name>
<dbReference type="PROSITE" id="PS52029">
    <property type="entry name" value="LD_TPASE"/>
    <property type="match status" value="1"/>
</dbReference>
<evidence type="ECO:0000256" key="6">
    <source>
        <dbReference type="ARBA" id="ARBA00023316"/>
    </source>
</evidence>
<feature type="active site" description="Nucleophile" evidence="7">
    <location>
        <position position="480"/>
    </location>
</feature>
<evidence type="ECO:0000256" key="2">
    <source>
        <dbReference type="ARBA" id="ARBA00005992"/>
    </source>
</evidence>
<evidence type="ECO:0000313" key="9">
    <source>
        <dbReference type="EMBL" id="RKD85974.1"/>
    </source>
</evidence>
<keyword evidence="5 7" id="KW-0573">Peptidoglycan synthesis</keyword>
<dbReference type="UniPathway" id="UPA00219"/>
<dbReference type="Proteomes" id="UP000283387">
    <property type="component" value="Unassembled WGS sequence"/>
</dbReference>
<sequence>MKIHSRALFILAIFLLGVQIVVAQSKAEDNRKAHDLVYSNPDKISFWIRDVITKMADGHSLKIEGETVYSDSVLPEFYKNRDYRPAWGNYQTLMDAVDALHDAWQDGLLPNDYHADAIRKLVEMIRDRPAGQEIDYAWVAGFDILMTDAVLLYAYHLMAGKVDPESLDPHWNYSFRGFKEDAPNKLEQAIANGTVADALHNLRPDMKLYRQLMDLLEEYQPLALNGGWKKIADAQVLKPGEDDKRVPLIRERLQKTGELTDTGKMESTVYDDVLMNDVKAFQQKNALTADGVIGKTTFQALNESVEDRISKLRVNLERLRWVVSDLTDRYIIVNIPAFKAYYIEDRAIRFTTNVQVGRTYTKTPVFKSRLNYIEFNPTWTVPYSILKSSVIPHIKSDPTYLERNNFELIDQSGNLVPINSIDRSQVRVGNFPYTVRQKPGKGNSLGEVKFIFPNKYAIFLHDTPSKSLFEKQDRAFSHGCIRTQNPLDLAAILLEGSEWNRQKIDSVIETRKTQRVFPEKEIDVLLLYLTAGYYEGNGVGFFNDIYSRDAKVLAELNAAQKAVKRK</sequence>
<dbReference type="InterPro" id="IPR052905">
    <property type="entry name" value="LD-transpeptidase_YkuD-like"/>
</dbReference>
<evidence type="ECO:0000256" key="3">
    <source>
        <dbReference type="ARBA" id="ARBA00022679"/>
    </source>
</evidence>
<dbReference type="GO" id="GO:0009252">
    <property type="term" value="P:peptidoglycan biosynthetic process"/>
    <property type="evidence" value="ECO:0007669"/>
    <property type="project" value="UniProtKB-UniPathway"/>
</dbReference>
<dbReference type="Gene3D" id="1.10.101.10">
    <property type="entry name" value="PGBD-like superfamily/PGBD"/>
    <property type="match status" value="1"/>
</dbReference>
<evidence type="ECO:0000256" key="5">
    <source>
        <dbReference type="ARBA" id="ARBA00022984"/>
    </source>
</evidence>
<dbReference type="Pfam" id="PF01471">
    <property type="entry name" value="PG_binding_1"/>
    <property type="match status" value="1"/>
</dbReference>
<organism evidence="9 10">
    <name type="scientific">Mangrovibacterium diazotrophicum</name>
    <dbReference type="NCBI Taxonomy" id="1261403"/>
    <lineage>
        <taxon>Bacteria</taxon>
        <taxon>Pseudomonadati</taxon>
        <taxon>Bacteroidota</taxon>
        <taxon>Bacteroidia</taxon>
        <taxon>Marinilabiliales</taxon>
        <taxon>Prolixibacteraceae</taxon>
        <taxon>Mangrovibacterium</taxon>
    </lineage>
</organism>
<dbReference type="Gene3D" id="2.40.440.10">
    <property type="entry name" value="L,D-transpeptidase catalytic domain-like"/>
    <property type="match status" value="1"/>
</dbReference>
<keyword evidence="4 7" id="KW-0133">Cell shape</keyword>
<dbReference type="InterPro" id="IPR036365">
    <property type="entry name" value="PGBD-like_sf"/>
</dbReference>
<dbReference type="InterPro" id="IPR045380">
    <property type="entry name" value="LD_TPept_scaffold_dom"/>
</dbReference>
<dbReference type="PANTHER" id="PTHR41533">
    <property type="entry name" value="L,D-TRANSPEPTIDASE HI_1667-RELATED"/>
    <property type="match status" value="1"/>
</dbReference>
<dbReference type="Pfam" id="PF20142">
    <property type="entry name" value="Scaffold"/>
    <property type="match status" value="1"/>
</dbReference>
<dbReference type="InterPro" id="IPR036366">
    <property type="entry name" value="PGBDSf"/>
</dbReference>
<dbReference type="InterPro" id="IPR038063">
    <property type="entry name" value="Transpep_catalytic_dom"/>
</dbReference>
<proteinExistence type="inferred from homology"/>
<feature type="active site" description="Proton donor/acceptor" evidence="7">
    <location>
        <position position="461"/>
    </location>
</feature>
<dbReference type="OrthoDB" id="9778545at2"/>
<dbReference type="SUPFAM" id="SSF47090">
    <property type="entry name" value="PGBD-like"/>
    <property type="match status" value="1"/>
</dbReference>
<dbReference type="GO" id="GO:0071555">
    <property type="term" value="P:cell wall organization"/>
    <property type="evidence" value="ECO:0007669"/>
    <property type="project" value="UniProtKB-UniRule"/>
</dbReference>
<dbReference type="InterPro" id="IPR005490">
    <property type="entry name" value="LD_TPept_cat_dom"/>
</dbReference>
<dbReference type="EMBL" id="RAPN01000005">
    <property type="protein sequence ID" value="RKD85974.1"/>
    <property type="molecule type" value="Genomic_DNA"/>
</dbReference>
<dbReference type="CDD" id="cd16913">
    <property type="entry name" value="YkuD_like"/>
    <property type="match status" value="1"/>
</dbReference>
<evidence type="ECO:0000313" key="10">
    <source>
        <dbReference type="Proteomes" id="UP000283387"/>
    </source>
</evidence>
<evidence type="ECO:0000256" key="4">
    <source>
        <dbReference type="ARBA" id="ARBA00022960"/>
    </source>
</evidence>
<comment type="caution">
    <text evidence="9">The sequence shown here is derived from an EMBL/GenBank/DDBJ whole genome shotgun (WGS) entry which is preliminary data.</text>
</comment>
<dbReference type="InterPro" id="IPR002477">
    <property type="entry name" value="Peptidoglycan-bd-like"/>
</dbReference>